<evidence type="ECO:0000313" key="2">
    <source>
        <dbReference type="Proteomes" id="UP000594454"/>
    </source>
</evidence>
<protein>
    <submittedName>
        <fullName evidence="1">Uncharacterized protein</fullName>
    </submittedName>
</protein>
<reference evidence="1 2" key="1">
    <citation type="submission" date="2020-11" db="EMBL/GenBank/DDBJ databases">
        <authorList>
            <person name="Wallbank WR R."/>
            <person name="Pardo Diaz C."/>
            <person name="Kozak K."/>
            <person name="Martin S."/>
            <person name="Jiggins C."/>
            <person name="Moest M."/>
            <person name="Warren A I."/>
            <person name="Generalovic N T."/>
            <person name="Byers J.R.P. K."/>
            <person name="Montejo-Kovacevich G."/>
            <person name="Yen C E."/>
        </authorList>
    </citation>
    <scope>NUCLEOTIDE SEQUENCE [LARGE SCALE GENOMIC DNA]</scope>
</reference>
<name>A0A7R8YXJ2_HERIL</name>
<organism evidence="1 2">
    <name type="scientific">Hermetia illucens</name>
    <name type="common">Black soldier fly</name>
    <dbReference type="NCBI Taxonomy" id="343691"/>
    <lineage>
        <taxon>Eukaryota</taxon>
        <taxon>Metazoa</taxon>
        <taxon>Ecdysozoa</taxon>
        <taxon>Arthropoda</taxon>
        <taxon>Hexapoda</taxon>
        <taxon>Insecta</taxon>
        <taxon>Pterygota</taxon>
        <taxon>Neoptera</taxon>
        <taxon>Endopterygota</taxon>
        <taxon>Diptera</taxon>
        <taxon>Brachycera</taxon>
        <taxon>Stratiomyomorpha</taxon>
        <taxon>Stratiomyidae</taxon>
        <taxon>Hermetiinae</taxon>
        <taxon>Hermetia</taxon>
    </lineage>
</organism>
<dbReference type="EMBL" id="LR899011">
    <property type="protein sequence ID" value="CAD7085830.1"/>
    <property type="molecule type" value="Genomic_DNA"/>
</dbReference>
<accession>A0A7R8YXJ2</accession>
<dbReference type="AlphaFoldDB" id="A0A7R8YXJ2"/>
<keyword evidence="2" id="KW-1185">Reference proteome</keyword>
<proteinExistence type="predicted"/>
<gene>
    <name evidence="1" type="ORF">HERILL_LOCUS8646</name>
</gene>
<evidence type="ECO:0000313" key="1">
    <source>
        <dbReference type="EMBL" id="CAD7085830.1"/>
    </source>
</evidence>
<sequence length="129" mass="14776">MHTNRLNYNPFCKGHKLSRKGFIKSESVDPVQRIHQDIASLRKESQKRAETKLNSKVIRKKREGADPSKSRKCILPLFYFKKTSSSKQANKNASTDGQYIKLLEDSFPNEPESSAIKSDQILVRVKRVA</sequence>
<dbReference type="InParanoid" id="A0A7R8YXJ2"/>
<dbReference type="Proteomes" id="UP000594454">
    <property type="component" value="Chromosome 3"/>
</dbReference>